<dbReference type="EMBL" id="VDEP01000069">
    <property type="protein sequence ID" value="KAA1134392.1"/>
    <property type="molecule type" value="Genomic_DNA"/>
</dbReference>
<name>A0A5B0S9C7_PUCGR</name>
<gene>
    <name evidence="1" type="ORF">PGTUg99_036281</name>
</gene>
<proteinExistence type="predicted"/>
<reference evidence="1 2" key="1">
    <citation type="submission" date="2019-05" db="EMBL/GenBank/DDBJ databases">
        <title>Emergence of the Ug99 lineage of the wheat stem rust pathogen through somatic hybridization.</title>
        <authorList>
            <person name="Li F."/>
            <person name="Upadhyaya N.M."/>
            <person name="Sperschneider J."/>
            <person name="Matny O."/>
            <person name="Nguyen-Phuc H."/>
            <person name="Mago R."/>
            <person name="Raley C."/>
            <person name="Miller M.E."/>
            <person name="Silverstein K.A.T."/>
            <person name="Henningsen E."/>
            <person name="Hirsch C.D."/>
            <person name="Visser B."/>
            <person name="Pretorius Z.A."/>
            <person name="Steffenson B.J."/>
            <person name="Schwessinger B."/>
            <person name="Dodds P.N."/>
            <person name="Figueroa M."/>
        </authorList>
    </citation>
    <scope>NUCLEOTIDE SEQUENCE [LARGE SCALE GENOMIC DNA]</scope>
    <source>
        <strain evidence="1 2">Ug99</strain>
    </source>
</reference>
<dbReference type="AlphaFoldDB" id="A0A5B0S9C7"/>
<dbReference type="Proteomes" id="UP000325313">
    <property type="component" value="Unassembled WGS sequence"/>
</dbReference>
<organism evidence="1 2">
    <name type="scientific">Puccinia graminis f. sp. tritici</name>
    <dbReference type="NCBI Taxonomy" id="56615"/>
    <lineage>
        <taxon>Eukaryota</taxon>
        <taxon>Fungi</taxon>
        <taxon>Dikarya</taxon>
        <taxon>Basidiomycota</taxon>
        <taxon>Pucciniomycotina</taxon>
        <taxon>Pucciniomycetes</taxon>
        <taxon>Pucciniales</taxon>
        <taxon>Pucciniaceae</taxon>
        <taxon>Puccinia</taxon>
    </lineage>
</organism>
<comment type="caution">
    <text evidence="1">The sequence shown here is derived from an EMBL/GenBank/DDBJ whole genome shotgun (WGS) entry which is preliminary data.</text>
</comment>
<sequence length="334" mass="36830">MSNVLSNPSQSFLLRSARDDPTSSALLITSPSLSTVVFCPRITYKPLDPTHFSAIVLRLNLYQVKLNASRLTWYVKASLKPSPHFSQWSNSTIWASHLDFGRRATTTSSGSAQHYDSDHQAVPDQTNFGQRLATNSSSVENPTPYVKVPINSFPFNFLRSSRENLTSSPLLITSPSPSTFVVKLNSHLVVARQPHLVTFANDLTADHPRANFPATVLRPTPHLLKFNPDLVCQGASPVLPILLQVVARQPHLVTFPDNLTTTASVDHPSIQVPNSDHRFSLDSVSLPHQYVSTSQLSFLTSPPHALTVGFCFRTTTGFPDLFHHSDSTPVPQSF</sequence>
<accession>A0A5B0S9C7</accession>
<protein>
    <submittedName>
        <fullName evidence="1">Uncharacterized protein</fullName>
    </submittedName>
</protein>
<evidence type="ECO:0000313" key="2">
    <source>
        <dbReference type="Proteomes" id="UP000325313"/>
    </source>
</evidence>
<evidence type="ECO:0000313" key="1">
    <source>
        <dbReference type="EMBL" id="KAA1134392.1"/>
    </source>
</evidence>